<keyword evidence="3" id="KW-0547">Nucleotide-binding</keyword>
<evidence type="ECO:0000313" key="5">
    <source>
        <dbReference type="EMBL" id="ETO26088.1"/>
    </source>
</evidence>
<evidence type="ECO:0000259" key="4">
    <source>
        <dbReference type="PROSITE" id="PS50067"/>
    </source>
</evidence>
<dbReference type="SUPFAM" id="SSF52540">
    <property type="entry name" value="P-loop containing nucleoside triphosphate hydrolases"/>
    <property type="match status" value="1"/>
</dbReference>
<dbReference type="PANTHER" id="PTHR47968:SF75">
    <property type="entry name" value="CENTROMERE-ASSOCIATED PROTEIN E"/>
    <property type="match status" value="1"/>
</dbReference>
<dbReference type="PROSITE" id="PS50067">
    <property type="entry name" value="KINESIN_MOTOR_2"/>
    <property type="match status" value="1"/>
</dbReference>
<dbReference type="Gene3D" id="3.40.850.10">
    <property type="entry name" value="Kinesin motor domain"/>
    <property type="match status" value="1"/>
</dbReference>
<gene>
    <name evidence="5" type="ORF">RFI_11050</name>
</gene>
<dbReference type="InterPro" id="IPR001752">
    <property type="entry name" value="Kinesin_motor_dom"/>
</dbReference>
<dbReference type="PANTHER" id="PTHR47968">
    <property type="entry name" value="CENTROMERE PROTEIN E"/>
    <property type="match status" value="1"/>
</dbReference>
<dbReference type="OrthoDB" id="3176171at2759"/>
<dbReference type="Pfam" id="PF00225">
    <property type="entry name" value="Kinesin"/>
    <property type="match status" value="1"/>
</dbReference>
<dbReference type="GO" id="GO:0008017">
    <property type="term" value="F:microtubule binding"/>
    <property type="evidence" value="ECO:0007669"/>
    <property type="project" value="InterPro"/>
</dbReference>
<evidence type="ECO:0000256" key="1">
    <source>
        <dbReference type="ARBA" id="ARBA00023054"/>
    </source>
</evidence>
<keyword evidence="2 3" id="KW-0505">Motor protein</keyword>
<dbReference type="GO" id="GO:0005524">
    <property type="term" value="F:ATP binding"/>
    <property type="evidence" value="ECO:0007669"/>
    <property type="project" value="UniProtKB-UniRule"/>
</dbReference>
<feature type="binding site" evidence="3">
    <location>
        <begin position="97"/>
        <end position="104"/>
    </location>
    <ligand>
        <name>ATP</name>
        <dbReference type="ChEBI" id="CHEBI:30616"/>
    </ligand>
</feature>
<reference evidence="5 6" key="1">
    <citation type="journal article" date="2013" name="Curr. Biol.">
        <title>The Genome of the Foraminiferan Reticulomyxa filosa.</title>
        <authorList>
            <person name="Glockner G."/>
            <person name="Hulsmann N."/>
            <person name="Schleicher M."/>
            <person name="Noegel A.A."/>
            <person name="Eichinger L."/>
            <person name="Gallinger C."/>
            <person name="Pawlowski J."/>
            <person name="Sierra R."/>
            <person name="Euteneuer U."/>
            <person name="Pillet L."/>
            <person name="Moustafa A."/>
            <person name="Platzer M."/>
            <person name="Groth M."/>
            <person name="Szafranski K."/>
            <person name="Schliwa M."/>
        </authorList>
    </citation>
    <scope>NUCLEOTIDE SEQUENCE [LARGE SCALE GENOMIC DNA]</scope>
</reference>
<comment type="similarity">
    <text evidence="3">Belongs to the TRAFAC class myosin-kinesin ATPase superfamily. Kinesin family.</text>
</comment>
<protein>
    <recommendedName>
        <fullName evidence="4">Kinesin motor domain-containing protein</fullName>
    </recommendedName>
</protein>
<dbReference type="InterPro" id="IPR027417">
    <property type="entry name" value="P-loop_NTPase"/>
</dbReference>
<keyword evidence="1" id="KW-0175">Coiled coil</keyword>
<dbReference type="InterPro" id="IPR036961">
    <property type="entry name" value="Kinesin_motor_dom_sf"/>
</dbReference>
<proteinExistence type="inferred from homology"/>
<dbReference type="SMART" id="SM00129">
    <property type="entry name" value="KISc"/>
    <property type="match status" value="1"/>
</dbReference>
<dbReference type="EMBL" id="ASPP01008097">
    <property type="protein sequence ID" value="ETO26088.1"/>
    <property type="molecule type" value="Genomic_DNA"/>
</dbReference>
<keyword evidence="6" id="KW-1185">Reference proteome</keyword>
<name>X6NJI6_RETFI</name>
<dbReference type="GO" id="GO:0007018">
    <property type="term" value="P:microtubule-based movement"/>
    <property type="evidence" value="ECO:0007669"/>
    <property type="project" value="InterPro"/>
</dbReference>
<evidence type="ECO:0000256" key="3">
    <source>
        <dbReference type="PROSITE-ProRule" id="PRU00283"/>
    </source>
</evidence>
<dbReference type="AlphaFoldDB" id="X6NJI6"/>
<dbReference type="GO" id="GO:0003777">
    <property type="term" value="F:microtubule motor activity"/>
    <property type="evidence" value="ECO:0007669"/>
    <property type="project" value="InterPro"/>
</dbReference>
<organism evidence="5 6">
    <name type="scientific">Reticulomyxa filosa</name>
    <dbReference type="NCBI Taxonomy" id="46433"/>
    <lineage>
        <taxon>Eukaryota</taxon>
        <taxon>Sar</taxon>
        <taxon>Rhizaria</taxon>
        <taxon>Retaria</taxon>
        <taxon>Foraminifera</taxon>
        <taxon>Monothalamids</taxon>
        <taxon>Reticulomyxidae</taxon>
        <taxon>Reticulomyxa</taxon>
    </lineage>
</organism>
<comment type="caution">
    <text evidence="5">The sequence shown here is derived from an EMBL/GenBank/DDBJ whole genome shotgun (WGS) entry which is preliminary data.</text>
</comment>
<keyword evidence="3" id="KW-0067">ATP-binding</keyword>
<dbReference type="Proteomes" id="UP000023152">
    <property type="component" value="Unassembled WGS sequence"/>
</dbReference>
<feature type="non-terminal residue" evidence="5">
    <location>
        <position position="146"/>
    </location>
</feature>
<dbReference type="InterPro" id="IPR027640">
    <property type="entry name" value="Kinesin-like_fam"/>
</dbReference>
<accession>X6NJI6</accession>
<feature type="domain" description="Kinesin motor" evidence="4">
    <location>
        <begin position="19"/>
        <end position="146"/>
    </location>
</feature>
<sequence length="146" mass="16207">MTDADETEDSTETSKGGAAVQIYARLRMLMPWEPKKISVKVLDDNVVQNKTDKTTNEYSFQHVFNMSKTNEDLFRTMCKPLIRRVLEGYNAVLIAYGQTGSGKTHTLLGKLEQNVKGVLPLSLEALLEAPSVKSIELSGIEAYGTH</sequence>
<evidence type="ECO:0000256" key="2">
    <source>
        <dbReference type="ARBA" id="ARBA00023175"/>
    </source>
</evidence>
<evidence type="ECO:0000313" key="6">
    <source>
        <dbReference type="Proteomes" id="UP000023152"/>
    </source>
</evidence>